<evidence type="ECO:0000313" key="13">
    <source>
        <dbReference type="Proteomes" id="UP000054097"/>
    </source>
</evidence>
<feature type="binding site" evidence="8">
    <location>
        <position position="116"/>
    </location>
    <ligand>
        <name>Zn(2+)</name>
        <dbReference type="ChEBI" id="CHEBI:29105"/>
        <label>2</label>
    </ligand>
</feature>
<evidence type="ECO:0000256" key="7">
    <source>
        <dbReference type="PIRNR" id="PIRNR005586"/>
    </source>
</evidence>
<dbReference type="SUPFAM" id="SSF57783">
    <property type="entry name" value="Zinc beta-ribbon"/>
    <property type="match status" value="1"/>
</dbReference>
<feature type="binding site" evidence="8">
    <location>
        <position position="18"/>
    </location>
    <ligand>
        <name>Zn(2+)</name>
        <dbReference type="ChEBI" id="CHEBI:29105"/>
        <label>1</label>
    </ligand>
</feature>
<evidence type="ECO:0000256" key="8">
    <source>
        <dbReference type="PIRSR" id="PIRSR005586-1"/>
    </source>
</evidence>
<keyword evidence="7 10" id="KW-0804">Transcription</keyword>
<dbReference type="GO" id="GO:0008270">
    <property type="term" value="F:zinc ion binding"/>
    <property type="evidence" value="ECO:0007669"/>
    <property type="project" value="UniProtKB-KW"/>
</dbReference>
<feature type="zinc finger region" description="C4-type" evidence="9">
    <location>
        <begin position="15"/>
        <end position="37"/>
    </location>
</feature>
<dbReference type="Gene3D" id="2.20.25.10">
    <property type="match status" value="1"/>
</dbReference>
<dbReference type="Pfam" id="PF01096">
    <property type="entry name" value="Zn_ribbon_TFIIS"/>
    <property type="match status" value="1"/>
</dbReference>
<comment type="function">
    <text evidence="7">DNA-dependent RNA polymerase catalyzes the transcription of DNA into RNA using the four ribonucleoside triphosphates as substrates.</text>
</comment>
<dbReference type="OrthoDB" id="10056816at2759"/>
<dbReference type="GO" id="GO:0005736">
    <property type="term" value="C:RNA polymerase I complex"/>
    <property type="evidence" value="ECO:0007669"/>
    <property type="project" value="TreeGrafter"/>
</dbReference>
<dbReference type="GO" id="GO:0003676">
    <property type="term" value="F:nucleic acid binding"/>
    <property type="evidence" value="ECO:0007669"/>
    <property type="project" value="InterPro"/>
</dbReference>
<evidence type="ECO:0000256" key="5">
    <source>
        <dbReference type="ARBA" id="ARBA00022833"/>
    </source>
</evidence>
<accession>A0A0C3BT65</accession>
<dbReference type="GO" id="GO:0003899">
    <property type="term" value="F:DNA-directed RNA polymerase activity"/>
    <property type="evidence" value="ECO:0007669"/>
    <property type="project" value="InterPro"/>
</dbReference>
<dbReference type="Pfam" id="PF02150">
    <property type="entry name" value="Zn_ribbon_RPB9"/>
    <property type="match status" value="1"/>
</dbReference>
<feature type="binding site" evidence="8">
    <location>
        <position position="34"/>
    </location>
    <ligand>
        <name>Zn(2+)</name>
        <dbReference type="ChEBI" id="CHEBI:29105"/>
        <label>1</label>
    </ligand>
</feature>
<protein>
    <recommendedName>
        <fullName evidence="7">DNA-directed RNA polymerase subunit</fullName>
    </recommendedName>
</protein>
<evidence type="ECO:0000256" key="6">
    <source>
        <dbReference type="ARBA" id="ARBA00023242"/>
    </source>
</evidence>
<sequence length="127" mass="14414">MSTKTARRIGSLLFCPDCGTLLDLPEAQAVHVKCEQCGHLEPVSSYDGVKIVTHLREDAFPSELKQRRMMQTRFQEDVETRPIDSIVCKNCGHDKGYTMEKQLRSADEGSTIFTECVRCGYQDRLNN</sequence>
<feature type="binding site" evidence="8">
    <location>
        <position position="15"/>
    </location>
    <ligand>
        <name>Zn(2+)</name>
        <dbReference type="ChEBI" id="CHEBI:29105"/>
        <label>1</label>
    </ligand>
</feature>
<reference evidence="13" key="2">
    <citation type="submission" date="2015-01" db="EMBL/GenBank/DDBJ databases">
        <title>Evolutionary Origins and Diversification of the Mycorrhizal Mutualists.</title>
        <authorList>
            <consortium name="DOE Joint Genome Institute"/>
            <consortium name="Mycorrhizal Genomics Consortium"/>
            <person name="Kohler A."/>
            <person name="Kuo A."/>
            <person name="Nagy L.G."/>
            <person name="Floudas D."/>
            <person name="Copeland A."/>
            <person name="Barry K.W."/>
            <person name="Cichocki N."/>
            <person name="Veneault-Fourrey C."/>
            <person name="LaButti K."/>
            <person name="Lindquist E.A."/>
            <person name="Lipzen A."/>
            <person name="Lundell T."/>
            <person name="Morin E."/>
            <person name="Murat C."/>
            <person name="Riley R."/>
            <person name="Ohm R."/>
            <person name="Sun H."/>
            <person name="Tunlid A."/>
            <person name="Henrissat B."/>
            <person name="Grigoriev I.V."/>
            <person name="Hibbett D.S."/>
            <person name="Martin F."/>
        </authorList>
    </citation>
    <scope>NUCLEOTIDE SEQUENCE [LARGE SCALE GENOMIC DNA]</scope>
    <source>
        <strain evidence="13">MAFF 305830</strain>
    </source>
</reference>
<dbReference type="HOGENOM" id="CLU_093932_1_1_1"/>
<proteinExistence type="inferred from homology"/>
<reference evidence="12 13" key="1">
    <citation type="submission" date="2014-04" db="EMBL/GenBank/DDBJ databases">
        <authorList>
            <consortium name="DOE Joint Genome Institute"/>
            <person name="Kuo A."/>
            <person name="Zuccaro A."/>
            <person name="Kohler A."/>
            <person name="Nagy L.G."/>
            <person name="Floudas D."/>
            <person name="Copeland A."/>
            <person name="Barry K.W."/>
            <person name="Cichocki N."/>
            <person name="Veneault-Fourrey C."/>
            <person name="LaButti K."/>
            <person name="Lindquist E.A."/>
            <person name="Lipzen A."/>
            <person name="Lundell T."/>
            <person name="Morin E."/>
            <person name="Murat C."/>
            <person name="Sun H."/>
            <person name="Tunlid A."/>
            <person name="Henrissat B."/>
            <person name="Grigoriev I.V."/>
            <person name="Hibbett D.S."/>
            <person name="Martin F."/>
            <person name="Nordberg H.P."/>
            <person name="Cantor M.N."/>
            <person name="Hua S.X."/>
        </authorList>
    </citation>
    <scope>NUCLEOTIDE SEQUENCE [LARGE SCALE GENOMIC DNA]</scope>
    <source>
        <strain evidence="12 13">MAFF 305830</strain>
    </source>
</reference>
<dbReference type="STRING" id="933852.A0A0C3BT65"/>
<comment type="subcellular location">
    <subcellularLocation>
        <location evidence="1">Nucleus</location>
        <location evidence="1">Nucleolus</location>
    </subcellularLocation>
</comment>
<evidence type="ECO:0000259" key="11">
    <source>
        <dbReference type="PROSITE" id="PS51133"/>
    </source>
</evidence>
<feature type="domain" description="TFIIS-type" evidence="11">
    <location>
        <begin position="84"/>
        <end position="124"/>
    </location>
</feature>
<evidence type="ECO:0000256" key="1">
    <source>
        <dbReference type="ARBA" id="ARBA00004604"/>
    </source>
</evidence>
<evidence type="ECO:0000313" key="12">
    <source>
        <dbReference type="EMBL" id="KIM34556.1"/>
    </source>
</evidence>
<dbReference type="InterPro" id="IPR001529">
    <property type="entry name" value="Zn_ribbon_RPB9"/>
</dbReference>
<comment type="similarity">
    <text evidence="7 10">Belongs to the archaeal rpoM/eukaryotic RPA12/RPB9/RPC11 RNA polymerase family.</text>
</comment>
<feature type="binding site" evidence="8">
    <location>
        <position position="91"/>
    </location>
    <ligand>
        <name>Zn(2+)</name>
        <dbReference type="ChEBI" id="CHEBI:29105"/>
        <label>2</label>
    </ligand>
</feature>
<dbReference type="InterPro" id="IPR034004">
    <property type="entry name" value="Zn_ribbon_RPA12_C"/>
</dbReference>
<dbReference type="GO" id="GO:0055029">
    <property type="term" value="C:nuclear DNA-directed RNA polymerase complex"/>
    <property type="evidence" value="ECO:0007669"/>
    <property type="project" value="UniProtKB-ARBA"/>
</dbReference>
<keyword evidence="3 8" id="KW-0479">Metal-binding</keyword>
<keyword evidence="6 7" id="KW-0539">Nucleus</keyword>
<dbReference type="PANTHER" id="PTHR11239:SF14">
    <property type="entry name" value="DNA-DIRECTED RNA POLYMERASE I SUBUNIT RPA12"/>
    <property type="match status" value="1"/>
</dbReference>
<keyword evidence="13" id="KW-1185">Reference proteome</keyword>
<dbReference type="PANTHER" id="PTHR11239">
    <property type="entry name" value="DNA-DIRECTED RNA POLYMERASE"/>
    <property type="match status" value="1"/>
</dbReference>
<keyword evidence="2 7" id="KW-0240">DNA-directed RNA polymerase</keyword>
<feature type="binding site" evidence="8">
    <location>
        <position position="88"/>
    </location>
    <ligand>
        <name>Zn(2+)</name>
        <dbReference type="ChEBI" id="CHEBI:29105"/>
        <label>2</label>
    </ligand>
</feature>
<dbReference type="InterPro" id="IPR012164">
    <property type="entry name" value="Rpa12/Rpb9/Rpc10/TFS"/>
</dbReference>
<feature type="binding site" evidence="8">
    <location>
        <position position="37"/>
    </location>
    <ligand>
        <name>Zn(2+)</name>
        <dbReference type="ChEBI" id="CHEBI:29105"/>
        <label>1</label>
    </ligand>
</feature>
<dbReference type="CDD" id="cd10507">
    <property type="entry name" value="Zn-ribbon_RPA12"/>
    <property type="match status" value="1"/>
</dbReference>
<dbReference type="PIRSF" id="PIRSF005586">
    <property type="entry name" value="RNApol_RpoM"/>
    <property type="match status" value="1"/>
</dbReference>
<gene>
    <name evidence="12" type="ORF">M408DRAFT_13986</name>
</gene>
<feature type="binding site" evidence="8">
    <location>
        <position position="119"/>
    </location>
    <ligand>
        <name>Zn(2+)</name>
        <dbReference type="ChEBI" id="CHEBI:29105"/>
        <label>2</label>
    </ligand>
</feature>
<evidence type="ECO:0000256" key="3">
    <source>
        <dbReference type="ARBA" id="ARBA00022723"/>
    </source>
</evidence>
<organism evidence="12 13">
    <name type="scientific">Serendipita vermifera MAFF 305830</name>
    <dbReference type="NCBI Taxonomy" id="933852"/>
    <lineage>
        <taxon>Eukaryota</taxon>
        <taxon>Fungi</taxon>
        <taxon>Dikarya</taxon>
        <taxon>Basidiomycota</taxon>
        <taxon>Agaricomycotina</taxon>
        <taxon>Agaricomycetes</taxon>
        <taxon>Sebacinales</taxon>
        <taxon>Serendipitaceae</taxon>
        <taxon>Serendipita</taxon>
    </lineage>
</organism>
<dbReference type="AlphaFoldDB" id="A0A0C3BT65"/>
<keyword evidence="4 9" id="KW-0863">Zinc-finger</keyword>
<dbReference type="EMBL" id="KN824277">
    <property type="protein sequence ID" value="KIM34556.1"/>
    <property type="molecule type" value="Genomic_DNA"/>
</dbReference>
<evidence type="ECO:0000256" key="2">
    <source>
        <dbReference type="ARBA" id="ARBA00022478"/>
    </source>
</evidence>
<evidence type="ECO:0000256" key="9">
    <source>
        <dbReference type="PIRSR" id="PIRSR005586-2"/>
    </source>
</evidence>
<evidence type="ECO:0000256" key="10">
    <source>
        <dbReference type="RuleBase" id="RU003474"/>
    </source>
</evidence>
<evidence type="ECO:0000256" key="4">
    <source>
        <dbReference type="ARBA" id="ARBA00022771"/>
    </source>
</evidence>
<dbReference type="SMART" id="SM00440">
    <property type="entry name" value="ZnF_C2C2"/>
    <property type="match status" value="1"/>
</dbReference>
<keyword evidence="5 8" id="KW-0862">Zinc</keyword>
<dbReference type="PROSITE" id="PS51133">
    <property type="entry name" value="ZF_TFIIS_2"/>
    <property type="match status" value="1"/>
</dbReference>
<dbReference type="GO" id="GO:0006363">
    <property type="term" value="P:termination of RNA polymerase I transcription"/>
    <property type="evidence" value="ECO:0007669"/>
    <property type="project" value="TreeGrafter"/>
</dbReference>
<name>A0A0C3BT65_SERVB</name>
<dbReference type="Proteomes" id="UP000054097">
    <property type="component" value="Unassembled WGS sequence"/>
</dbReference>
<dbReference type="InterPro" id="IPR001222">
    <property type="entry name" value="Znf_TFIIS"/>
</dbReference>